<name>A0AA39LH52_9BILA</name>
<comment type="caution">
    <text evidence="2">The sequence shown here is derived from an EMBL/GenBank/DDBJ whole genome shotgun (WGS) entry which is preliminary data.</text>
</comment>
<evidence type="ECO:0000256" key="1">
    <source>
        <dbReference type="SAM" id="MobiDB-lite"/>
    </source>
</evidence>
<sequence>MRPSKLDCSEAKVSIDNSKRPIVVFIDFEHLVGQPFFNRFSTCEVNGGFFFFQFFLEDFVKGTFDVSHRPSSSRTTSPTKTENEKWSFVSSPVHSASENFVFIVF</sequence>
<feature type="region of interest" description="Disordered" evidence="1">
    <location>
        <begin position="66"/>
        <end position="85"/>
    </location>
</feature>
<dbReference type="AlphaFoldDB" id="A0AA39LH52"/>
<organism evidence="2 3">
    <name type="scientific">Steinernema hermaphroditum</name>
    <dbReference type="NCBI Taxonomy" id="289476"/>
    <lineage>
        <taxon>Eukaryota</taxon>
        <taxon>Metazoa</taxon>
        <taxon>Ecdysozoa</taxon>
        <taxon>Nematoda</taxon>
        <taxon>Chromadorea</taxon>
        <taxon>Rhabditida</taxon>
        <taxon>Tylenchina</taxon>
        <taxon>Panagrolaimomorpha</taxon>
        <taxon>Strongyloidoidea</taxon>
        <taxon>Steinernematidae</taxon>
        <taxon>Steinernema</taxon>
    </lineage>
</organism>
<feature type="compositionally biased region" description="Low complexity" evidence="1">
    <location>
        <begin position="69"/>
        <end position="80"/>
    </location>
</feature>
<accession>A0AA39LH52</accession>
<evidence type="ECO:0000313" key="3">
    <source>
        <dbReference type="Proteomes" id="UP001175271"/>
    </source>
</evidence>
<evidence type="ECO:0000313" key="2">
    <source>
        <dbReference type="EMBL" id="KAK0396980.1"/>
    </source>
</evidence>
<protein>
    <submittedName>
        <fullName evidence="2">Uncharacterized protein</fullName>
    </submittedName>
</protein>
<reference evidence="2" key="1">
    <citation type="submission" date="2023-06" db="EMBL/GenBank/DDBJ databases">
        <title>Genomic analysis of the entomopathogenic nematode Steinernema hermaphroditum.</title>
        <authorList>
            <person name="Schwarz E.M."/>
            <person name="Heppert J.K."/>
            <person name="Baniya A."/>
            <person name="Schwartz H.T."/>
            <person name="Tan C.-H."/>
            <person name="Antoshechkin I."/>
            <person name="Sternberg P.W."/>
            <person name="Goodrich-Blair H."/>
            <person name="Dillman A.R."/>
        </authorList>
    </citation>
    <scope>NUCLEOTIDE SEQUENCE</scope>
    <source>
        <strain evidence="2">PS9179</strain>
        <tissue evidence="2">Whole animal</tissue>
    </source>
</reference>
<proteinExistence type="predicted"/>
<gene>
    <name evidence="2" type="ORF">QR680_001930</name>
</gene>
<dbReference type="Proteomes" id="UP001175271">
    <property type="component" value="Unassembled WGS sequence"/>
</dbReference>
<dbReference type="EMBL" id="JAUCMV010000005">
    <property type="protein sequence ID" value="KAK0396980.1"/>
    <property type="molecule type" value="Genomic_DNA"/>
</dbReference>
<keyword evidence="3" id="KW-1185">Reference proteome</keyword>